<dbReference type="EMBL" id="CAVNYO010000436">
    <property type="protein sequence ID" value="CAK5279599.1"/>
    <property type="molecule type" value="Genomic_DNA"/>
</dbReference>
<dbReference type="InterPro" id="IPR029072">
    <property type="entry name" value="YebC-like"/>
</dbReference>
<sequence length="65" mass="7127">MNAVRLGGGSTDPDRNSALAAILRRLKDIPKDNIQNALERARKKRDQSGDDIVYEAMAFNSVGLI</sequence>
<reference evidence="2" key="1">
    <citation type="submission" date="2023-11" db="EMBL/GenBank/DDBJ databases">
        <authorList>
            <person name="De Vega J J."/>
            <person name="De Vega J J."/>
        </authorList>
    </citation>
    <scope>NUCLEOTIDE SEQUENCE</scope>
</reference>
<organism evidence="2 3">
    <name type="scientific">Mycena citricolor</name>
    <dbReference type="NCBI Taxonomy" id="2018698"/>
    <lineage>
        <taxon>Eukaryota</taxon>
        <taxon>Fungi</taxon>
        <taxon>Dikarya</taxon>
        <taxon>Basidiomycota</taxon>
        <taxon>Agaricomycotina</taxon>
        <taxon>Agaricomycetes</taxon>
        <taxon>Agaricomycetidae</taxon>
        <taxon>Agaricales</taxon>
        <taxon>Marasmiineae</taxon>
        <taxon>Mycenaceae</taxon>
        <taxon>Mycena</taxon>
    </lineage>
</organism>
<dbReference type="Proteomes" id="UP001295794">
    <property type="component" value="Unassembled WGS sequence"/>
</dbReference>
<evidence type="ECO:0000313" key="3">
    <source>
        <dbReference type="Proteomes" id="UP001295794"/>
    </source>
</evidence>
<protein>
    <submittedName>
        <fullName evidence="2">Uncharacterized protein</fullName>
    </submittedName>
</protein>
<proteinExistence type="predicted"/>
<evidence type="ECO:0000313" key="2">
    <source>
        <dbReference type="EMBL" id="CAK5279610.1"/>
    </source>
</evidence>
<dbReference type="SUPFAM" id="SSF75625">
    <property type="entry name" value="YebC-like"/>
    <property type="match status" value="1"/>
</dbReference>
<name>A0AAD2Q607_9AGAR</name>
<gene>
    <name evidence="1" type="ORF">MYCIT1_LOCUS29703</name>
    <name evidence="2" type="ORF">MYCIT1_LOCUS29727</name>
</gene>
<evidence type="ECO:0000313" key="1">
    <source>
        <dbReference type="EMBL" id="CAK5279599.1"/>
    </source>
</evidence>
<dbReference type="InterPro" id="IPR017856">
    <property type="entry name" value="Integrase-like_N"/>
</dbReference>
<dbReference type="AlphaFoldDB" id="A0AAD2Q607"/>
<keyword evidence="3" id="KW-1185">Reference proteome</keyword>
<dbReference type="Gene3D" id="1.10.10.200">
    <property type="match status" value="1"/>
</dbReference>
<comment type="caution">
    <text evidence="2">The sequence shown here is derived from an EMBL/GenBank/DDBJ whole genome shotgun (WGS) entry which is preliminary data.</text>
</comment>
<accession>A0AAD2Q607</accession>
<dbReference type="EMBL" id="CAVNYO010000437">
    <property type="protein sequence ID" value="CAK5279610.1"/>
    <property type="molecule type" value="Genomic_DNA"/>
</dbReference>
<feature type="non-terminal residue" evidence="2">
    <location>
        <position position="1"/>
    </location>
</feature>